<reference evidence="1" key="1">
    <citation type="submission" date="2020-10" db="EMBL/GenBank/DDBJ databases">
        <title>Taxonomic study of unclassified bacteria belonging to the class Ktedonobacteria.</title>
        <authorList>
            <person name="Yabe S."/>
            <person name="Wang C.M."/>
            <person name="Zheng Y."/>
            <person name="Sakai Y."/>
            <person name="Cavaletti L."/>
            <person name="Monciardini P."/>
            <person name="Donadio S."/>
        </authorList>
    </citation>
    <scope>NUCLEOTIDE SEQUENCE</scope>
    <source>
        <strain evidence="1">ID150040</strain>
    </source>
</reference>
<protein>
    <submittedName>
        <fullName evidence="1">Uncharacterized protein</fullName>
    </submittedName>
</protein>
<name>A0A8J3IPG1_9CHLR</name>
<accession>A0A8J3IPG1</accession>
<proteinExistence type="predicted"/>
<evidence type="ECO:0000313" key="1">
    <source>
        <dbReference type="EMBL" id="GHO95404.1"/>
    </source>
</evidence>
<sequence>MEKKHFTLLFHVRYQPHATVEDIAEELMMRRKMLIGAETQPGISLAHVVGKRSLLEWRRAQAHLGNQT</sequence>
<dbReference type="RefSeq" id="WP_220206082.1">
    <property type="nucleotide sequence ID" value="NZ_BNJK01000001.1"/>
</dbReference>
<organism evidence="1 2">
    <name type="scientific">Reticulibacter mediterranei</name>
    <dbReference type="NCBI Taxonomy" id="2778369"/>
    <lineage>
        <taxon>Bacteria</taxon>
        <taxon>Bacillati</taxon>
        <taxon>Chloroflexota</taxon>
        <taxon>Ktedonobacteria</taxon>
        <taxon>Ktedonobacterales</taxon>
        <taxon>Reticulibacteraceae</taxon>
        <taxon>Reticulibacter</taxon>
    </lineage>
</organism>
<comment type="caution">
    <text evidence="1">The sequence shown here is derived from an EMBL/GenBank/DDBJ whole genome shotgun (WGS) entry which is preliminary data.</text>
</comment>
<dbReference type="Proteomes" id="UP000597444">
    <property type="component" value="Unassembled WGS sequence"/>
</dbReference>
<keyword evidence="2" id="KW-1185">Reference proteome</keyword>
<dbReference type="EMBL" id="BNJK01000001">
    <property type="protein sequence ID" value="GHO95404.1"/>
    <property type="molecule type" value="Genomic_DNA"/>
</dbReference>
<evidence type="ECO:0000313" key="2">
    <source>
        <dbReference type="Proteomes" id="UP000597444"/>
    </source>
</evidence>
<dbReference type="AlphaFoldDB" id="A0A8J3IPG1"/>
<gene>
    <name evidence="1" type="ORF">KSF_054520</name>
</gene>